<accession>A0A6J4RIC2</accession>
<reference evidence="2" key="1">
    <citation type="submission" date="2020-02" db="EMBL/GenBank/DDBJ databases">
        <authorList>
            <person name="Meier V. D."/>
        </authorList>
    </citation>
    <scope>NUCLEOTIDE SEQUENCE</scope>
    <source>
        <strain evidence="2">AVDCRST_MAG25</strain>
    </source>
</reference>
<protein>
    <submittedName>
        <fullName evidence="2">Uncharacterized protein</fullName>
    </submittedName>
</protein>
<organism evidence="2">
    <name type="scientific">uncultured Rubrobacteraceae bacterium</name>
    <dbReference type="NCBI Taxonomy" id="349277"/>
    <lineage>
        <taxon>Bacteria</taxon>
        <taxon>Bacillati</taxon>
        <taxon>Actinomycetota</taxon>
        <taxon>Rubrobacteria</taxon>
        <taxon>Rubrobacterales</taxon>
        <taxon>Rubrobacteraceae</taxon>
        <taxon>environmental samples</taxon>
    </lineage>
</organism>
<feature type="non-terminal residue" evidence="2">
    <location>
        <position position="1"/>
    </location>
</feature>
<name>A0A6J4RIC2_9ACTN</name>
<gene>
    <name evidence="2" type="ORF">AVDCRST_MAG25-1796</name>
</gene>
<dbReference type="EMBL" id="CADCVI010000108">
    <property type="protein sequence ID" value="CAA9468432.1"/>
    <property type="molecule type" value="Genomic_DNA"/>
</dbReference>
<evidence type="ECO:0000256" key="1">
    <source>
        <dbReference type="SAM" id="MobiDB-lite"/>
    </source>
</evidence>
<proteinExistence type="predicted"/>
<feature type="non-terminal residue" evidence="2">
    <location>
        <position position="68"/>
    </location>
</feature>
<sequence length="68" mass="7329">SRRGPSSSSSRFASASSLALVPLAPAWSSYSPINLSDASRTSRSPGCKRWGTSLPRWRRAMTCSPRST</sequence>
<dbReference type="AlphaFoldDB" id="A0A6J4RIC2"/>
<feature type="region of interest" description="Disordered" evidence="1">
    <location>
        <begin position="30"/>
        <end position="52"/>
    </location>
</feature>
<evidence type="ECO:0000313" key="2">
    <source>
        <dbReference type="EMBL" id="CAA9468432.1"/>
    </source>
</evidence>
<feature type="compositionally biased region" description="Polar residues" evidence="1">
    <location>
        <begin position="30"/>
        <end position="44"/>
    </location>
</feature>